<evidence type="ECO:0000313" key="6">
    <source>
        <dbReference type="Proteomes" id="UP000565715"/>
    </source>
</evidence>
<evidence type="ECO:0000259" key="4">
    <source>
        <dbReference type="SMART" id="SM00822"/>
    </source>
</evidence>
<dbReference type="EMBL" id="JAAXOO010000002">
    <property type="protein sequence ID" value="NKY33189.1"/>
    <property type="molecule type" value="Genomic_DNA"/>
</dbReference>
<evidence type="ECO:0000256" key="2">
    <source>
        <dbReference type="ARBA" id="ARBA00023002"/>
    </source>
</evidence>
<dbReference type="GO" id="GO:0016491">
    <property type="term" value="F:oxidoreductase activity"/>
    <property type="evidence" value="ECO:0007669"/>
    <property type="project" value="UniProtKB-KW"/>
</dbReference>
<feature type="domain" description="Ketoreductase" evidence="4">
    <location>
        <begin position="12"/>
        <end position="194"/>
    </location>
</feature>
<keyword evidence="2" id="KW-0560">Oxidoreductase</keyword>
<dbReference type="PANTHER" id="PTHR43975">
    <property type="entry name" value="ZGC:101858"/>
    <property type="match status" value="1"/>
</dbReference>
<keyword evidence="6" id="KW-1185">Reference proteome</keyword>
<dbReference type="FunFam" id="3.40.50.720:FF:000084">
    <property type="entry name" value="Short-chain dehydrogenase reductase"/>
    <property type="match status" value="1"/>
</dbReference>
<protein>
    <submittedName>
        <fullName evidence="5">SDR family oxidoreductase</fullName>
    </submittedName>
</protein>
<dbReference type="PROSITE" id="PS00061">
    <property type="entry name" value="ADH_SHORT"/>
    <property type="match status" value="1"/>
</dbReference>
<dbReference type="Gene3D" id="3.40.50.720">
    <property type="entry name" value="NAD(P)-binding Rossmann-like Domain"/>
    <property type="match status" value="1"/>
</dbReference>
<dbReference type="PRINTS" id="PR00080">
    <property type="entry name" value="SDRFAMILY"/>
</dbReference>
<evidence type="ECO:0000256" key="1">
    <source>
        <dbReference type="ARBA" id="ARBA00006484"/>
    </source>
</evidence>
<dbReference type="InterPro" id="IPR036291">
    <property type="entry name" value="NAD(P)-bd_dom_sf"/>
</dbReference>
<proteinExistence type="inferred from homology"/>
<dbReference type="PANTHER" id="PTHR43975:SF2">
    <property type="entry name" value="EG:BACR7A4.14 PROTEIN-RELATED"/>
    <property type="match status" value="1"/>
</dbReference>
<dbReference type="InterPro" id="IPR002347">
    <property type="entry name" value="SDR_fam"/>
</dbReference>
<comment type="similarity">
    <text evidence="1 3">Belongs to the short-chain dehydrogenases/reductases (SDR) family.</text>
</comment>
<dbReference type="InterPro" id="IPR020904">
    <property type="entry name" value="Sc_DH/Rdtase_CS"/>
</dbReference>
<dbReference type="SUPFAM" id="SSF51735">
    <property type="entry name" value="NAD(P)-binding Rossmann-fold domains"/>
    <property type="match status" value="1"/>
</dbReference>
<dbReference type="Pfam" id="PF00106">
    <property type="entry name" value="adh_short"/>
    <property type="match status" value="1"/>
</dbReference>
<sequence length="254" mass="26109">MGGLVVNRFQNKNVLVTGAASGIGRATAVRLAAEGARVFGLGRDVAGLAETARLIVGSDRFTPFTADLTHESSLVAAVEAARTTMGSIDILANIAGMTDRTPADAVTVEQLTGVFMVNTIGPMLLCREVIPHLPDGSGVIVNVCSTAATQAHPGMSGYASSKAALLSYSLSLAAELGERRIRVVPISPGGVRTPMMDGTIGALDPTWYSRLATLWHEPGAPEDLAAAIAFAASADGAYLNGAEMRVDGGARSAM</sequence>
<dbReference type="InterPro" id="IPR057326">
    <property type="entry name" value="KR_dom"/>
</dbReference>
<reference evidence="5 6" key="1">
    <citation type="submission" date="2020-04" db="EMBL/GenBank/DDBJ databases">
        <title>MicrobeNet Type strains.</title>
        <authorList>
            <person name="Nicholson A.C."/>
        </authorList>
    </citation>
    <scope>NUCLEOTIDE SEQUENCE [LARGE SCALE GENOMIC DNA]</scope>
    <source>
        <strain evidence="5 6">DSM 45078</strain>
    </source>
</reference>
<dbReference type="Proteomes" id="UP000565715">
    <property type="component" value="Unassembled WGS sequence"/>
</dbReference>
<evidence type="ECO:0000313" key="5">
    <source>
        <dbReference type="EMBL" id="NKY33189.1"/>
    </source>
</evidence>
<dbReference type="AlphaFoldDB" id="A0A846XDG2"/>
<evidence type="ECO:0000256" key="3">
    <source>
        <dbReference type="RuleBase" id="RU000363"/>
    </source>
</evidence>
<name>A0A846XDG2_9NOCA</name>
<accession>A0A846XDG2</accession>
<dbReference type="SMART" id="SM00822">
    <property type="entry name" value="PKS_KR"/>
    <property type="match status" value="1"/>
</dbReference>
<dbReference type="PRINTS" id="PR00081">
    <property type="entry name" value="GDHRDH"/>
</dbReference>
<comment type="caution">
    <text evidence="5">The sequence shown here is derived from an EMBL/GenBank/DDBJ whole genome shotgun (WGS) entry which is preliminary data.</text>
</comment>
<dbReference type="CDD" id="cd05233">
    <property type="entry name" value="SDR_c"/>
    <property type="match status" value="1"/>
</dbReference>
<organism evidence="5 6">
    <name type="scientific">Nocardia speluncae</name>
    <dbReference type="NCBI Taxonomy" id="419477"/>
    <lineage>
        <taxon>Bacteria</taxon>
        <taxon>Bacillati</taxon>
        <taxon>Actinomycetota</taxon>
        <taxon>Actinomycetes</taxon>
        <taxon>Mycobacteriales</taxon>
        <taxon>Nocardiaceae</taxon>
        <taxon>Nocardia</taxon>
    </lineage>
</organism>
<gene>
    <name evidence="5" type="ORF">HGA13_08925</name>
</gene>